<dbReference type="EMBL" id="OW150024">
    <property type="protein sequence ID" value="CAH2032294.1"/>
    <property type="molecule type" value="Genomic_DNA"/>
</dbReference>
<evidence type="ECO:0000256" key="6">
    <source>
        <dbReference type="ARBA" id="ARBA00023136"/>
    </source>
</evidence>
<feature type="transmembrane region" description="Helical" evidence="8">
    <location>
        <begin position="106"/>
        <end position="124"/>
    </location>
</feature>
<organism evidence="11 12">
    <name type="scientific">Trichlorobacter ammonificans</name>
    <dbReference type="NCBI Taxonomy" id="2916410"/>
    <lineage>
        <taxon>Bacteria</taxon>
        <taxon>Pseudomonadati</taxon>
        <taxon>Thermodesulfobacteriota</taxon>
        <taxon>Desulfuromonadia</taxon>
        <taxon>Geobacterales</taxon>
        <taxon>Geobacteraceae</taxon>
        <taxon>Trichlorobacter</taxon>
    </lineage>
</organism>
<dbReference type="NCBIfam" id="TIGR00836">
    <property type="entry name" value="amt"/>
    <property type="match status" value="1"/>
</dbReference>
<name>A0ABN8HKZ5_9BACT</name>
<evidence type="ECO:0000259" key="10">
    <source>
        <dbReference type="Pfam" id="PF00909"/>
    </source>
</evidence>
<feature type="transmembrane region" description="Helical" evidence="8">
    <location>
        <begin position="292"/>
        <end position="312"/>
    </location>
</feature>
<keyword evidence="6 8" id="KW-0472">Membrane</keyword>
<feature type="domain" description="Ammonium transporter AmtB-like" evidence="10">
    <location>
        <begin position="74"/>
        <end position="464"/>
    </location>
</feature>
<feature type="transmembrane region" description="Helical" evidence="8">
    <location>
        <begin position="223"/>
        <end position="247"/>
    </location>
</feature>
<evidence type="ECO:0000256" key="9">
    <source>
        <dbReference type="SAM" id="SignalP"/>
    </source>
</evidence>
<keyword evidence="5 8" id="KW-1133">Transmembrane helix</keyword>
<comment type="similarity">
    <text evidence="2 8">Belongs to the ammonia transporter channel (TC 1.A.11.2) family.</text>
</comment>
<evidence type="ECO:0000256" key="4">
    <source>
        <dbReference type="ARBA" id="ARBA00022692"/>
    </source>
</evidence>
<reference evidence="11 12" key="1">
    <citation type="submission" date="2022-03" db="EMBL/GenBank/DDBJ databases">
        <authorList>
            <person name="Koch H."/>
        </authorList>
    </citation>
    <scope>NUCLEOTIDE SEQUENCE [LARGE SCALE GENOMIC DNA]</scope>
    <source>
        <strain evidence="11 12">G1</strain>
    </source>
</reference>
<dbReference type="Gene3D" id="1.10.3430.10">
    <property type="entry name" value="Ammonium transporter AmtB like domains"/>
    <property type="match status" value="1"/>
</dbReference>
<keyword evidence="7 8" id="KW-0924">Ammonia transport</keyword>
<evidence type="ECO:0000256" key="2">
    <source>
        <dbReference type="ARBA" id="ARBA00005887"/>
    </source>
</evidence>
<dbReference type="InterPro" id="IPR029020">
    <property type="entry name" value="Ammonium/urea_transptr"/>
</dbReference>
<keyword evidence="12" id="KW-1185">Reference proteome</keyword>
<dbReference type="Proteomes" id="UP001295463">
    <property type="component" value="Chromosome"/>
</dbReference>
<dbReference type="InterPro" id="IPR018047">
    <property type="entry name" value="Ammonium_transpt_CS"/>
</dbReference>
<feature type="chain" id="PRO_5045862753" description="Ammonium transporter" evidence="9">
    <location>
        <begin position="26"/>
        <end position="466"/>
    </location>
</feature>
<evidence type="ECO:0000256" key="7">
    <source>
        <dbReference type="ARBA" id="ARBA00023177"/>
    </source>
</evidence>
<dbReference type="PROSITE" id="PS01219">
    <property type="entry name" value="AMMONIUM_TRANSP"/>
    <property type="match status" value="1"/>
</dbReference>
<dbReference type="PANTHER" id="PTHR43029">
    <property type="entry name" value="AMMONIUM TRANSPORTER MEP2"/>
    <property type="match status" value="1"/>
</dbReference>
<feature type="transmembrane region" description="Helical" evidence="8">
    <location>
        <begin position="74"/>
        <end position="94"/>
    </location>
</feature>
<proteinExistence type="inferred from homology"/>
<feature type="transmembrane region" description="Helical" evidence="8">
    <location>
        <begin position="348"/>
        <end position="366"/>
    </location>
</feature>
<evidence type="ECO:0000313" key="11">
    <source>
        <dbReference type="EMBL" id="CAH2032294.1"/>
    </source>
</evidence>
<feature type="transmembrane region" description="Helical" evidence="8">
    <location>
        <begin position="412"/>
        <end position="437"/>
    </location>
</feature>
<sequence>MKLKFTLTLVMMVLFASLTGISAMAEEKKDTAAAAVAAPSDAAKPADAPAPAPVPAAAEAAPAPVAKLENGDNAWLLTSSALVLFMLPGLALFYGGMVRSKNVLSTMMHSFVAMGIVGVQWFLFGYSLSFGSDIGGFVGSLNKLLLNGLSVDSLQGSISEYTFAMFQGMFAIITVALISGALAERIKFSAYCVFALVWTTLVYDPIAHWVWGGGWIAKLQPAALDFAGGTVVHLASGISALAVLLFLGKRHGFPTERMAPHSLPLTLLGTGILWFGWYGFNAGSAGAANGTAALAFVNTTVAPAAAGLAWMIAEWLHSGKPSALGFASGVVAGLVGITPAAGFVTPGWAVIIGAGAGLTCYGAILLKAKLKYDDSLDAFGVHGIGGTFGAIATGLVASIGAKGLIYGDAKQFISNIIAIVAAGAYAFIVTLVIAFVLDKTIGLRVEKEDEIMGLDTTQHSESGYNM</sequence>
<gene>
    <name evidence="11" type="primary">amtB</name>
    <name evidence="11" type="ORF">GEAMG1_2458</name>
</gene>
<evidence type="ECO:0000256" key="1">
    <source>
        <dbReference type="ARBA" id="ARBA00004141"/>
    </source>
</evidence>
<keyword evidence="9" id="KW-0732">Signal</keyword>
<dbReference type="RefSeq" id="WP_305733055.1">
    <property type="nucleotide sequence ID" value="NZ_OW150024.1"/>
</dbReference>
<dbReference type="Pfam" id="PF00909">
    <property type="entry name" value="Ammonium_transp"/>
    <property type="match status" value="1"/>
</dbReference>
<accession>A0ABN8HKZ5</accession>
<dbReference type="InterPro" id="IPR024041">
    <property type="entry name" value="NH4_transpt_AmtB-like_dom"/>
</dbReference>
<evidence type="ECO:0000256" key="5">
    <source>
        <dbReference type="ARBA" id="ARBA00022989"/>
    </source>
</evidence>
<feature type="transmembrane region" description="Helical" evidence="8">
    <location>
        <begin position="190"/>
        <end position="211"/>
    </location>
</feature>
<evidence type="ECO:0000256" key="3">
    <source>
        <dbReference type="ARBA" id="ARBA00022448"/>
    </source>
</evidence>
<feature type="transmembrane region" description="Helical" evidence="8">
    <location>
        <begin position="378"/>
        <end position="400"/>
    </location>
</feature>
<dbReference type="InterPro" id="IPR001905">
    <property type="entry name" value="Ammonium_transpt"/>
</dbReference>
<feature type="transmembrane region" description="Helical" evidence="8">
    <location>
        <begin position="259"/>
        <end position="280"/>
    </location>
</feature>
<feature type="transmembrane region" description="Helical" evidence="8">
    <location>
        <begin position="161"/>
        <end position="183"/>
    </location>
</feature>
<keyword evidence="4 8" id="KW-0812">Transmembrane</keyword>
<evidence type="ECO:0000256" key="8">
    <source>
        <dbReference type="RuleBase" id="RU362002"/>
    </source>
</evidence>
<protein>
    <recommendedName>
        <fullName evidence="8">Ammonium transporter</fullName>
    </recommendedName>
</protein>
<feature type="signal peptide" evidence="9">
    <location>
        <begin position="1"/>
        <end position="25"/>
    </location>
</feature>
<feature type="transmembrane region" description="Helical" evidence="8">
    <location>
        <begin position="324"/>
        <end position="342"/>
    </location>
</feature>
<comment type="subcellular location">
    <subcellularLocation>
        <location evidence="8">Cell membrane</location>
        <topology evidence="8">Multi-pass membrane protein</topology>
    </subcellularLocation>
    <subcellularLocation>
        <location evidence="1">Membrane</location>
        <topology evidence="1">Multi-pass membrane protein</topology>
    </subcellularLocation>
</comment>
<dbReference type="SUPFAM" id="SSF111352">
    <property type="entry name" value="Ammonium transporter"/>
    <property type="match status" value="1"/>
</dbReference>
<evidence type="ECO:0000313" key="12">
    <source>
        <dbReference type="Proteomes" id="UP001295463"/>
    </source>
</evidence>
<keyword evidence="3 8" id="KW-0813">Transport</keyword>
<dbReference type="PANTHER" id="PTHR43029:SF10">
    <property type="entry name" value="AMMONIUM TRANSPORTER MEP2"/>
    <property type="match status" value="1"/>
</dbReference>